<dbReference type="InterPro" id="IPR036600">
    <property type="entry name" value="PAH_sf"/>
</dbReference>
<dbReference type="GO" id="GO:0003714">
    <property type="term" value="F:transcription corepressor activity"/>
    <property type="evidence" value="ECO:0000318"/>
    <property type="project" value="GO_Central"/>
</dbReference>
<protein>
    <recommendedName>
        <fullName evidence="7">Histone deacetylase interacting domain-containing protein</fullName>
    </recommendedName>
</protein>
<sequence>MKRQREHSDLYRSLLSQYPREEVEPALNYSKKLKAWFQYDQPEEKIRSLGRILEKFMDTAAAHDGLVGGLTVVLENFSARVKEILGRNHDLIGGLNSFLRPEFQISLDVEEKKETEPAMESKTVGDGERMDFVKKLDGKCGKDVCGALLKNFRLRKEGSMSLADVCDFGHRVTEGHPDLLLDFLYSMPITEATPLAYYLPGLKSSERRNCRVDELQKESPESFEVCGMNRESEFVKAGGSQVKGGSHDNEEEKETETITESKTFRQGMDFINKLKIKCGEDGLKQFLKIFKLLKKGSRTLVDVFDSGLKLTEGHGDLQEDFIKFMPLSELEKPLAYHLSDLLSTDLTNTRAADVPQKKRQNDKEAKLITGDEAEVKASDSEAEKIREGIGFFENVKKRLPCEMSHKTFLKLFFYYSKGKIGKAELVKMVANLIGNYPDLMSDFYNFWRNCESVNVLEVRGCKARDRRRQKQSREELDFSSCKRSTPRRRLPNHHERNVFKCEDEQYELDMLVEWFESAVMFAEEMGGGTVKDKENKMSGRIFLRCIERLYGDQGLEILDIFDKDPQRALPVLRLRLQKKLEELIRYRQSFEKHHD</sequence>
<proteinExistence type="predicted"/>
<dbReference type="Proteomes" id="UP000006729">
    <property type="component" value="Chromosome 1"/>
</dbReference>
<gene>
    <name evidence="5" type="ORF">POPTR_001G311800</name>
</gene>
<dbReference type="GO" id="GO:0000122">
    <property type="term" value="P:negative regulation of transcription by RNA polymerase II"/>
    <property type="evidence" value="ECO:0000318"/>
    <property type="project" value="GO_Central"/>
</dbReference>
<evidence type="ECO:0000256" key="2">
    <source>
        <dbReference type="ARBA" id="ARBA00023242"/>
    </source>
</evidence>
<dbReference type="PANTHER" id="PTHR12346">
    <property type="entry name" value="SIN3B-RELATED"/>
    <property type="match status" value="1"/>
</dbReference>
<comment type="subcellular location">
    <subcellularLocation>
        <location evidence="1 3">Nucleus</location>
    </subcellularLocation>
</comment>
<accession>A0A2K2C6H9</accession>
<dbReference type="InterPro" id="IPR039774">
    <property type="entry name" value="Sin3-like"/>
</dbReference>
<dbReference type="Gene3D" id="1.20.1160.11">
    <property type="entry name" value="Paired amphipathic helix"/>
    <property type="match status" value="2"/>
</dbReference>
<organism evidence="5 6">
    <name type="scientific">Populus trichocarpa</name>
    <name type="common">Western balsam poplar</name>
    <name type="synonym">Populus balsamifera subsp. trichocarpa</name>
    <dbReference type="NCBI Taxonomy" id="3694"/>
    <lineage>
        <taxon>Eukaryota</taxon>
        <taxon>Viridiplantae</taxon>
        <taxon>Streptophyta</taxon>
        <taxon>Embryophyta</taxon>
        <taxon>Tracheophyta</taxon>
        <taxon>Spermatophyta</taxon>
        <taxon>Magnoliopsida</taxon>
        <taxon>eudicotyledons</taxon>
        <taxon>Gunneridae</taxon>
        <taxon>Pentapetalae</taxon>
        <taxon>rosids</taxon>
        <taxon>fabids</taxon>
        <taxon>Malpighiales</taxon>
        <taxon>Salicaceae</taxon>
        <taxon>Saliceae</taxon>
        <taxon>Populus</taxon>
    </lineage>
</organism>
<reference evidence="5 6" key="1">
    <citation type="journal article" date="2006" name="Science">
        <title>The genome of black cottonwood, Populus trichocarpa (Torr. &amp; Gray).</title>
        <authorList>
            <person name="Tuskan G.A."/>
            <person name="Difazio S."/>
            <person name="Jansson S."/>
            <person name="Bohlmann J."/>
            <person name="Grigoriev I."/>
            <person name="Hellsten U."/>
            <person name="Putnam N."/>
            <person name="Ralph S."/>
            <person name="Rombauts S."/>
            <person name="Salamov A."/>
            <person name="Schein J."/>
            <person name="Sterck L."/>
            <person name="Aerts A."/>
            <person name="Bhalerao R.R."/>
            <person name="Bhalerao R.P."/>
            <person name="Blaudez D."/>
            <person name="Boerjan W."/>
            <person name="Brun A."/>
            <person name="Brunner A."/>
            <person name="Busov V."/>
            <person name="Campbell M."/>
            <person name="Carlson J."/>
            <person name="Chalot M."/>
            <person name="Chapman J."/>
            <person name="Chen G.L."/>
            <person name="Cooper D."/>
            <person name="Coutinho P.M."/>
            <person name="Couturier J."/>
            <person name="Covert S."/>
            <person name="Cronk Q."/>
            <person name="Cunningham R."/>
            <person name="Davis J."/>
            <person name="Degroeve S."/>
            <person name="Dejardin A."/>
            <person name="Depamphilis C."/>
            <person name="Detter J."/>
            <person name="Dirks B."/>
            <person name="Dubchak I."/>
            <person name="Duplessis S."/>
            <person name="Ehlting J."/>
            <person name="Ellis B."/>
            <person name="Gendler K."/>
            <person name="Goodstein D."/>
            <person name="Gribskov M."/>
            <person name="Grimwood J."/>
            <person name="Groover A."/>
            <person name="Gunter L."/>
            <person name="Hamberger B."/>
            <person name="Heinze B."/>
            <person name="Helariutta Y."/>
            <person name="Henrissat B."/>
            <person name="Holligan D."/>
            <person name="Holt R."/>
            <person name="Huang W."/>
            <person name="Islam-Faridi N."/>
            <person name="Jones S."/>
            <person name="Jones-Rhoades M."/>
            <person name="Jorgensen R."/>
            <person name="Joshi C."/>
            <person name="Kangasjarvi J."/>
            <person name="Karlsson J."/>
            <person name="Kelleher C."/>
            <person name="Kirkpatrick R."/>
            <person name="Kirst M."/>
            <person name="Kohler A."/>
            <person name="Kalluri U."/>
            <person name="Larimer F."/>
            <person name="Leebens-Mack J."/>
            <person name="Leple J.C."/>
            <person name="Locascio P."/>
            <person name="Lou Y."/>
            <person name="Lucas S."/>
            <person name="Martin F."/>
            <person name="Montanini B."/>
            <person name="Napoli C."/>
            <person name="Nelson D.R."/>
            <person name="Nelson C."/>
            <person name="Nieminen K."/>
            <person name="Nilsson O."/>
            <person name="Pereda V."/>
            <person name="Peter G."/>
            <person name="Philippe R."/>
            <person name="Pilate G."/>
            <person name="Poliakov A."/>
            <person name="Razumovskaya J."/>
            <person name="Richardson P."/>
            <person name="Rinaldi C."/>
            <person name="Ritland K."/>
            <person name="Rouze P."/>
            <person name="Ryaboy D."/>
            <person name="Schmutz J."/>
            <person name="Schrader J."/>
            <person name="Segerman B."/>
            <person name="Shin H."/>
            <person name="Siddiqui A."/>
            <person name="Sterky F."/>
            <person name="Terry A."/>
            <person name="Tsai C.J."/>
            <person name="Uberbacher E."/>
            <person name="Unneberg P."/>
            <person name="Vahala J."/>
            <person name="Wall K."/>
            <person name="Wessler S."/>
            <person name="Yang G."/>
            <person name="Yin T."/>
            <person name="Douglas C."/>
            <person name="Marra M."/>
            <person name="Sandberg G."/>
            <person name="Van de Peer Y."/>
            <person name="Rokhsar D."/>
        </authorList>
    </citation>
    <scope>NUCLEOTIDE SEQUENCE [LARGE SCALE GENOMIC DNA]</scope>
    <source>
        <strain evidence="6">cv. Nisqually</strain>
    </source>
</reference>
<dbReference type="AlphaFoldDB" id="A0A2K2C6H9"/>
<evidence type="ECO:0000256" key="3">
    <source>
        <dbReference type="PROSITE-ProRule" id="PRU00810"/>
    </source>
</evidence>
<dbReference type="PANTHER" id="PTHR12346:SF8">
    <property type="entry name" value="PAIRED AMPHIPATHIC HELIX PROTEIN SIN3-LIKE 2"/>
    <property type="match status" value="1"/>
</dbReference>
<dbReference type="GO" id="GO:0000785">
    <property type="term" value="C:chromatin"/>
    <property type="evidence" value="ECO:0000318"/>
    <property type="project" value="GO_Central"/>
</dbReference>
<evidence type="ECO:0000256" key="1">
    <source>
        <dbReference type="ARBA" id="ARBA00004123"/>
    </source>
</evidence>
<dbReference type="STRING" id="3694.A0A2K2C6H9"/>
<dbReference type="InterPro" id="IPR003822">
    <property type="entry name" value="PAH"/>
</dbReference>
<keyword evidence="2 3" id="KW-0539">Nucleus</keyword>
<evidence type="ECO:0000313" key="5">
    <source>
        <dbReference type="EMBL" id="PNT57638.1"/>
    </source>
</evidence>
<name>A0A2K2C6H9_POPTR</name>
<keyword evidence="6" id="KW-1185">Reference proteome</keyword>
<dbReference type="Pfam" id="PF02671">
    <property type="entry name" value="PAH"/>
    <property type="match status" value="1"/>
</dbReference>
<dbReference type="PROSITE" id="PS51477">
    <property type="entry name" value="PAH"/>
    <property type="match status" value="1"/>
</dbReference>
<evidence type="ECO:0008006" key="7">
    <source>
        <dbReference type="Google" id="ProtNLM"/>
    </source>
</evidence>
<dbReference type="SUPFAM" id="SSF47762">
    <property type="entry name" value="PAH2 domain"/>
    <property type="match status" value="2"/>
</dbReference>
<dbReference type="EMBL" id="CM009290">
    <property type="protein sequence ID" value="PNT57638.1"/>
    <property type="molecule type" value="Genomic_DNA"/>
</dbReference>
<evidence type="ECO:0000256" key="4">
    <source>
        <dbReference type="SAM" id="MobiDB-lite"/>
    </source>
</evidence>
<dbReference type="InParanoid" id="A0A2K2C6H9"/>
<evidence type="ECO:0000313" key="6">
    <source>
        <dbReference type="Proteomes" id="UP000006729"/>
    </source>
</evidence>
<feature type="region of interest" description="Disordered" evidence="4">
    <location>
        <begin position="237"/>
        <end position="258"/>
    </location>
</feature>
<dbReference type="GO" id="GO:0000118">
    <property type="term" value="C:histone deacetylase complex"/>
    <property type="evidence" value="ECO:0000318"/>
    <property type="project" value="GO_Central"/>
</dbReference>